<dbReference type="InterPro" id="IPR007353">
    <property type="entry name" value="DUF421"/>
</dbReference>
<protein>
    <submittedName>
        <fullName evidence="8">DUF421 domain-containing protein</fullName>
    </submittedName>
</protein>
<organism evidence="8 9">
    <name type="scientific">Cupriavidus basilensis</name>
    <dbReference type="NCBI Taxonomy" id="68895"/>
    <lineage>
        <taxon>Bacteria</taxon>
        <taxon>Pseudomonadati</taxon>
        <taxon>Pseudomonadota</taxon>
        <taxon>Betaproteobacteria</taxon>
        <taxon>Burkholderiales</taxon>
        <taxon>Burkholderiaceae</taxon>
        <taxon>Cupriavidus</taxon>
    </lineage>
</organism>
<dbReference type="Proteomes" id="UP000397656">
    <property type="component" value="Plasmid pRK1-2"/>
</dbReference>
<dbReference type="Pfam" id="PF04239">
    <property type="entry name" value="DUF421"/>
    <property type="match status" value="1"/>
</dbReference>
<evidence type="ECO:0000256" key="6">
    <source>
        <dbReference type="ARBA" id="ARBA00023136"/>
    </source>
</evidence>
<proteinExistence type="inferred from homology"/>
<dbReference type="GO" id="GO:0005886">
    <property type="term" value="C:plasma membrane"/>
    <property type="evidence" value="ECO:0007669"/>
    <property type="project" value="UniProtKB-SubCell"/>
</dbReference>
<name>A0A643G271_9BURK</name>
<keyword evidence="4" id="KW-0812">Transmembrane</keyword>
<dbReference type="AlphaFoldDB" id="A0A643G271"/>
<evidence type="ECO:0000259" key="7">
    <source>
        <dbReference type="Pfam" id="PF04239"/>
    </source>
</evidence>
<evidence type="ECO:0000313" key="9">
    <source>
        <dbReference type="Proteomes" id="UP000397656"/>
    </source>
</evidence>
<dbReference type="PANTHER" id="PTHR34582:SF6">
    <property type="entry name" value="UPF0702 TRANSMEMBRANE PROTEIN YCAP"/>
    <property type="match status" value="1"/>
</dbReference>
<evidence type="ECO:0000256" key="5">
    <source>
        <dbReference type="ARBA" id="ARBA00022989"/>
    </source>
</evidence>
<dbReference type="PANTHER" id="PTHR34582">
    <property type="entry name" value="UPF0702 TRANSMEMBRANE PROTEIN YCAP"/>
    <property type="match status" value="1"/>
</dbReference>
<evidence type="ECO:0000256" key="1">
    <source>
        <dbReference type="ARBA" id="ARBA00004651"/>
    </source>
</evidence>
<comment type="similarity">
    <text evidence="2">Belongs to the UPF0702 family.</text>
</comment>
<accession>A0A643G271</accession>
<dbReference type="GeneID" id="98406871"/>
<reference evidence="8 9" key="1">
    <citation type="submission" date="2020-10" db="EMBL/GenBank/DDBJ databases">
        <title>Complete genome sequence of Cupriavidus basilensis CCUG 49340T.</title>
        <authorList>
            <person name="Salva-Serra F."/>
            <person name="Donoso R.A."/>
            <person name="Cho K.H."/>
            <person name="Yoo J.A."/>
            <person name="Lee K."/>
            <person name="Yoon S.-H."/>
            <person name="Perez-Pantoja D."/>
            <person name="Moore E.R.B."/>
        </authorList>
    </citation>
    <scope>NUCLEOTIDE SEQUENCE [LARGE SCALE GENOMIC DNA]</scope>
    <source>
        <strain evidence="9">CCUG 49340</strain>
        <plasmid evidence="8 9">pRK1-2</plasmid>
    </source>
</reference>
<comment type="subcellular location">
    <subcellularLocation>
        <location evidence="1">Cell membrane</location>
        <topology evidence="1">Multi-pass membrane protein</topology>
    </subcellularLocation>
</comment>
<evidence type="ECO:0000256" key="2">
    <source>
        <dbReference type="ARBA" id="ARBA00006448"/>
    </source>
</evidence>
<dbReference type="RefSeq" id="WP_150984778.1">
    <property type="nucleotide sequence ID" value="NZ_CP062806.1"/>
</dbReference>
<keyword evidence="5" id="KW-1133">Transmembrane helix</keyword>
<sequence>MTAANVLETLFAATQHPIWWQAMLRAAVVFVIAWALLRLAGRRSFAQKTSFDLCIMLLLGAVLSRAVVGATSMGTATGASAVLVLMHRSVGWLATRFSAFDRIVGGNPIELLSKGTLDRDALARTEISERDLAANLRESLQTESLSGVDRIVVERDGKISFVRRANVPESSDS</sequence>
<dbReference type="EMBL" id="CP062806">
    <property type="protein sequence ID" value="QOT81915.1"/>
    <property type="molecule type" value="Genomic_DNA"/>
</dbReference>
<evidence type="ECO:0000256" key="4">
    <source>
        <dbReference type="ARBA" id="ARBA00022692"/>
    </source>
</evidence>
<feature type="domain" description="YetF C-terminal" evidence="7">
    <location>
        <begin position="96"/>
        <end position="166"/>
    </location>
</feature>
<dbReference type="InterPro" id="IPR023090">
    <property type="entry name" value="UPF0702_alpha/beta_dom_sf"/>
</dbReference>
<gene>
    <name evidence="8" type="ORF">F7R26_038540</name>
</gene>
<keyword evidence="6" id="KW-0472">Membrane</keyword>
<geneLocation type="plasmid" evidence="8 9">
    <name>pRK1-2</name>
</geneLocation>
<keyword evidence="8" id="KW-0614">Plasmid</keyword>
<dbReference type="Gene3D" id="3.30.240.20">
    <property type="entry name" value="bsu07140 like domains"/>
    <property type="match status" value="1"/>
</dbReference>
<keyword evidence="3" id="KW-1003">Cell membrane</keyword>
<evidence type="ECO:0000313" key="8">
    <source>
        <dbReference type="EMBL" id="QOT81915.1"/>
    </source>
</evidence>
<evidence type="ECO:0000256" key="3">
    <source>
        <dbReference type="ARBA" id="ARBA00022475"/>
    </source>
</evidence>